<proteinExistence type="predicted"/>
<evidence type="ECO:0000313" key="4">
    <source>
        <dbReference type="Proteomes" id="UP000031830"/>
    </source>
</evidence>
<dbReference type="Gene3D" id="1.10.287.460">
    <property type="entry name" value="Peptidyl-prolyl cis-trans isomerase, FKBP-type, N-terminal domain"/>
    <property type="match status" value="1"/>
</dbReference>
<dbReference type="Proteomes" id="UP000031830">
    <property type="component" value="Chromosome"/>
</dbReference>
<feature type="signal peptide" evidence="1">
    <location>
        <begin position="1"/>
        <end position="23"/>
    </location>
</feature>
<sequence>MKLTKTIFLAPLVAGSLMTGAFAATDNQDDLSYSVGYTMGQALKTQMDQNNITTDNQEVVSGLTDGISGSKSKLTPDQMQNAMLQFQQQAVAAQKK</sequence>
<name>A0A0B6CTQ0_9GAMM</name>
<dbReference type="GeneID" id="45433178"/>
<reference evidence="3 4" key="1">
    <citation type="journal article" date="2015" name="Genome Announc.">
        <title>Genome sequencing of 18 francisella strains to aid in assay development and testing.</title>
        <authorList>
            <person name="Johnson S.L."/>
            <person name="Daligault H.E."/>
            <person name="Davenport K.W."/>
            <person name="Coyne S.R."/>
            <person name="Frey K.G."/>
            <person name="Koroleva G.I."/>
            <person name="Broomall S.M."/>
            <person name="Bishop-Lilly K.A."/>
            <person name="Bruce D.C."/>
            <person name="Chertkov O."/>
            <person name="Freitas T."/>
            <person name="Jaissle J."/>
            <person name="Ladner J.T."/>
            <person name="Rosenzweig C.N."/>
            <person name="Gibbons H.S."/>
            <person name="Palacios G.F."/>
            <person name="Redden C.L."/>
            <person name="Xu Y."/>
            <person name="Minogue T.D."/>
            <person name="Chain P.S."/>
        </authorList>
    </citation>
    <scope>NUCLEOTIDE SEQUENCE [LARGE SCALE GENOMIC DNA]</scope>
    <source>
        <strain evidence="3 4">GA01-2794</strain>
    </source>
</reference>
<dbReference type="STRING" id="28110.KU46_1628"/>
<dbReference type="GO" id="GO:0006457">
    <property type="term" value="P:protein folding"/>
    <property type="evidence" value="ECO:0007669"/>
    <property type="project" value="InterPro"/>
</dbReference>
<dbReference type="Pfam" id="PF01346">
    <property type="entry name" value="FKBP_N"/>
    <property type="match status" value="1"/>
</dbReference>
<keyword evidence="1" id="KW-0732">Signal</keyword>
<dbReference type="RefSeq" id="WP_014714995.1">
    <property type="nucleotide sequence ID" value="NZ_CP009440.1"/>
</dbReference>
<protein>
    <submittedName>
        <fullName evidence="3">Domain amino terminal to FKBP-type peptidyl-prolyl isomerase family protein</fullName>
    </submittedName>
</protein>
<organism evidence="3 4">
    <name type="scientific">Francisella philomiragia</name>
    <dbReference type="NCBI Taxonomy" id="28110"/>
    <lineage>
        <taxon>Bacteria</taxon>
        <taxon>Pseudomonadati</taxon>
        <taxon>Pseudomonadota</taxon>
        <taxon>Gammaproteobacteria</taxon>
        <taxon>Thiotrichales</taxon>
        <taxon>Francisellaceae</taxon>
        <taxon>Francisella</taxon>
    </lineage>
</organism>
<dbReference type="AlphaFoldDB" id="A0A0B6CTQ0"/>
<keyword evidence="3" id="KW-0413">Isomerase</keyword>
<dbReference type="EMBL" id="CP009440">
    <property type="protein sequence ID" value="AJI53859.1"/>
    <property type="molecule type" value="Genomic_DNA"/>
</dbReference>
<dbReference type="InterPro" id="IPR000774">
    <property type="entry name" value="PPIase_FKBP_N"/>
</dbReference>
<dbReference type="OrthoDB" id="9814548at2"/>
<evidence type="ECO:0000256" key="1">
    <source>
        <dbReference type="SAM" id="SignalP"/>
    </source>
</evidence>
<evidence type="ECO:0000313" key="3">
    <source>
        <dbReference type="EMBL" id="AJI53859.1"/>
    </source>
</evidence>
<dbReference type="KEGG" id="fpz:LA55_1120"/>
<dbReference type="GO" id="GO:0016853">
    <property type="term" value="F:isomerase activity"/>
    <property type="evidence" value="ECO:0007669"/>
    <property type="project" value="UniProtKB-KW"/>
</dbReference>
<accession>A0A0B6CTQ0</accession>
<dbReference type="InterPro" id="IPR036944">
    <property type="entry name" value="PPIase_FKBP_N_sf"/>
</dbReference>
<feature type="domain" description="Peptidyl-prolyl cis-trans isomerase FKBP-type N-terminal" evidence="2">
    <location>
        <begin position="28"/>
        <end position="95"/>
    </location>
</feature>
<evidence type="ECO:0000259" key="2">
    <source>
        <dbReference type="Pfam" id="PF01346"/>
    </source>
</evidence>
<gene>
    <name evidence="3" type="ORF">LA55_1120</name>
</gene>
<feature type="chain" id="PRO_5002121906" evidence="1">
    <location>
        <begin position="24"/>
        <end position="96"/>
    </location>
</feature>